<reference evidence="2" key="1">
    <citation type="journal article" date="2015" name="Nature">
        <title>Complex archaea that bridge the gap between prokaryotes and eukaryotes.</title>
        <authorList>
            <person name="Spang A."/>
            <person name="Saw J.H."/>
            <person name="Jorgensen S.L."/>
            <person name="Zaremba-Niedzwiedzka K."/>
            <person name="Martijn J."/>
            <person name="Lind A.E."/>
            <person name="van Eijk R."/>
            <person name="Schleper C."/>
            <person name="Guy L."/>
            <person name="Ettema T.J."/>
        </authorList>
    </citation>
    <scope>NUCLEOTIDE SEQUENCE</scope>
</reference>
<dbReference type="AlphaFoldDB" id="A0A0F8YJB5"/>
<name>A0A0F8YJB5_9ZZZZ</name>
<dbReference type="Pfam" id="PF14355">
    <property type="entry name" value="Abi_C"/>
    <property type="match status" value="1"/>
</dbReference>
<sequence>ELHAELYEVGSTVPLHEVEEAASHFDVLELNKHAARIRMGIREDPEQAIGSAKELLETVLKLILGIDGEHSEGDIQTLLRRAQRELDLDPHSVGESIPGRDTIRRTLSNLGQIVVGVAEIRNLYGTGHGRHNSAELELTHVRLMVNAAITLATFLLEIALERSVE</sequence>
<dbReference type="InterPro" id="IPR026001">
    <property type="entry name" value="Abi-like_C"/>
</dbReference>
<gene>
    <name evidence="2" type="ORF">LCGC14_3147630</name>
</gene>
<feature type="domain" description="Abortive infection protein-like C-terminal" evidence="1">
    <location>
        <begin position="77"/>
        <end position="157"/>
    </location>
</feature>
<dbReference type="EMBL" id="LAZR01069192">
    <property type="protein sequence ID" value="KKK48191.1"/>
    <property type="molecule type" value="Genomic_DNA"/>
</dbReference>
<comment type="caution">
    <text evidence="2">The sequence shown here is derived from an EMBL/GenBank/DDBJ whole genome shotgun (WGS) entry which is preliminary data.</text>
</comment>
<evidence type="ECO:0000259" key="1">
    <source>
        <dbReference type="Pfam" id="PF14355"/>
    </source>
</evidence>
<accession>A0A0F8YJB5</accession>
<organism evidence="2">
    <name type="scientific">marine sediment metagenome</name>
    <dbReference type="NCBI Taxonomy" id="412755"/>
    <lineage>
        <taxon>unclassified sequences</taxon>
        <taxon>metagenomes</taxon>
        <taxon>ecological metagenomes</taxon>
    </lineage>
</organism>
<protein>
    <recommendedName>
        <fullName evidence="1">Abortive infection protein-like C-terminal domain-containing protein</fullName>
    </recommendedName>
</protein>
<evidence type="ECO:0000313" key="2">
    <source>
        <dbReference type="EMBL" id="KKK48191.1"/>
    </source>
</evidence>
<feature type="non-terminal residue" evidence="2">
    <location>
        <position position="1"/>
    </location>
</feature>
<proteinExistence type="predicted"/>